<feature type="domain" description="RNA polymerase Rpb5 N-terminal" evidence="5">
    <location>
        <begin position="23"/>
        <end position="103"/>
    </location>
</feature>
<feature type="domain" description="RNA polymerase subunit H/Rpb5 C-terminal" evidence="4">
    <location>
        <begin position="148"/>
        <end position="220"/>
    </location>
</feature>
<evidence type="ECO:0000256" key="3">
    <source>
        <dbReference type="ARBA" id="ARBA00025765"/>
    </source>
</evidence>
<accession>A0A804KLD2</accession>
<dbReference type="KEGG" id="mus:103998406"/>
<evidence type="ECO:0000259" key="4">
    <source>
        <dbReference type="Pfam" id="PF01191"/>
    </source>
</evidence>
<gene>
    <name evidence="6" type="ORF">GSMUA_237820.1</name>
</gene>
<dbReference type="GO" id="GO:0055029">
    <property type="term" value="C:nuclear DNA-directed RNA polymerase complex"/>
    <property type="evidence" value="ECO:0007669"/>
    <property type="project" value="UniProtKB-ARBA"/>
</dbReference>
<dbReference type="Pfam" id="PF03871">
    <property type="entry name" value="RNA_pol_Rpb5_N"/>
    <property type="match status" value="1"/>
</dbReference>
<dbReference type="GO" id="GO:0003677">
    <property type="term" value="F:DNA binding"/>
    <property type="evidence" value="ECO:0007669"/>
    <property type="project" value="InterPro"/>
</dbReference>
<name>A0A804KLD2_MUSAM</name>
<keyword evidence="8" id="KW-1185">Reference proteome</keyword>
<dbReference type="SUPFAM" id="SSF53036">
    <property type="entry name" value="Eukaryotic RPB5 N-terminal domain"/>
    <property type="match status" value="1"/>
</dbReference>
<dbReference type="SUPFAM" id="SSF55287">
    <property type="entry name" value="RPB5-like RNA polymerase subunit"/>
    <property type="match status" value="1"/>
</dbReference>
<dbReference type="OMA" id="ITQMHVT"/>
<sequence length="221" mass="25617">MEEMETDVMPECLISFVDSGTVESHRYFLARRTLLEMLRDRGFPIPDDDLAISLPAFRARFGDNPKLEDLRISTTIPSNPRKKLLVIFCGIEPFKLSTVREIYSWVSKEHLTGLILVLQSKMTSKARELTEEIFKFRLEIFQITELLVNITKHVLKPRHVLLAAEEKEKLIAKYNVEDIQLPRMLKSDAVARYYGFEKGQVVKVTYNGELTGHHETYRCIV</sequence>
<dbReference type="Gene3D" id="3.90.940.20">
    <property type="entry name" value="RPB5-like RNA polymerase subunit"/>
    <property type="match status" value="1"/>
</dbReference>
<dbReference type="InterPro" id="IPR005571">
    <property type="entry name" value="RNA_pol_Rpb5_N"/>
</dbReference>
<reference evidence="6" key="1">
    <citation type="submission" date="2021-03" db="EMBL/GenBank/DDBJ databases">
        <authorList>
            <consortium name="Genoscope - CEA"/>
            <person name="William W."/>
        </authorList>
    </citation>
    <scope>NUCLEOTIDE SEQUENCE</scope>
    <source>
        <strain evidence="6">Doubled-haploid Pahang</strain>
    </source>
</reference>
<dbReference type="PIRSF" id="PIRSF000747">
    <property type="entry name" value="RPB5"/>
    <property type="match status" value="1"/>
</dbReference>
<dbReference type="EMBL" id="HG996474">
    <property type="protein sequence ID" value="CAG1835813.1"/>
    <property type="molecule type" value="Genomic_DNA"/>
</dbReference>
<proteinExistence type="inferred from homology"/>
<dbReference type="Pfam" id="PF01191">
    <property type="entry name" value="RNA_pol_Rpb5_C"/>
    <property type="match status" value="1"/>
</dbReference>
<dbReference type="FunFam" id="3.90.940.20:FF:000001">
    <property type="entry name" value="DNA-directed RNA polymerases I, II, and III subunit RPABC1"/>
    <property type="match status" value="1"/>
</dbReference>
<dbReference type="AlphaFoldDB" id="A0A804KLD2"/>
<dbReference type="Gramene" id="Ma09_t19290.1">
    <property type="protein sequence ID" value="Ma09_p19290.1"/>
    <property type="gene ID" value="Ma09_g19290"/>
</dbReference>
<dbReference type="PANTHER" id="PTHR10535">
    <property type="entry name" value="DNA-DIRECTED RNA POLYMERASES I, II, AND III SUBUNIT RPABC1"/>
    <property type="match status" value="1"/>
</dbReference>
<dbReference type="EnsemblPlants" id="Ma09_t19290.1">
    <property type="protein sequence ID" value="Ma09_p19290.1"/>
    <property type="gene ID" value="Ma09_g19290"/>
</dbReference>
<evidence type="ECO:0000256" key="2">
    <source>
        <dbReference type="ARBA" id="ARBA00023242"/>
    </source>
</evidence>
<comment type="subcellular location">
    <subcellularLocation>
        <location evidence="1">Nucleus</location>
    </subcellularLocation>
</comment>
<evidence type="ECO:0000256" key="1">
    <source>
        <dbReference type="ARBA" id="ARBA00004123"/>
    </source>
</evidence>
<dbReference type="PANTHER" id="PTHR10535:SF2">
    <property type="entry name" value="DNA-DIRECTED RNA POLYMERASE V SUBUNIT 5A"/>
    <property type="match status" value="1"/>
</dbReference>
<protein>
    <submittedName>
        <fullName evidence="6">(wild Malaysian banana) hypothetical protein</fullName>
    </submittedName>
</protein>
<dbReference type="OrthoDB" id="248779at2759"/>
<evidence type="ECO:0000313" key="7">
    <source>
        <dbReference type="EnsemblPlants" id="Ma09_p19290.1"/>
    </source>
</evidence>
<dbReference type="InterPro" id="IPR035913">
    <property type="entry name" value="RPB5-like_sf"/>
</dbReference>
<keyword evidence="2" id="KW-0539">Nucleus</keyword>
<reference evidence="7" key="2">
    <citation type="submission" date="2021-05" db="UniProtKB">
        <authorList>
            <consortium name="EnsemblPlants"/>
        </authorList>
    </citation>
    <scope>IDENTIFICATION</scope>
    <source>
        <strain evidence="7">subsp. malaccensis</strain>
    </source>
</reference>
<dbReference type="Gene3D" id="3.40.1340.10">
    <property type="entry name" value="RNA polymerase, Rpb5, N-terminal domain"/>
    <property type="match status" value="1"/>
</dbReference>
<dbReference type="GO" id="GO:0003899">
    <property type="term" value="F:DNA-directed RNA polymerase activity"/>
    <property type="evidence" value="ECO:0007669"/>
    <property type="project" value="InterPro"/>
</dbReference>
<dbReference type="Proteomes" id="UP000012960">
    <property type="component" value="Unplaced"/>
</dbReference>
<evidence type="ECO:0000313" key="6">
    <source>
        <dbReference type="EMBL" id="CAG1835813.1"/>
    </source>
</evidence>
<organism evidence="7 8">
    <name type="scientific">Musa acuminata subsp. malaccensis</name>
    <name type="common">Wild banana</name>
    <name type="synonym">Musa malaccensis</name>
    <dbReference type="NCBI Taxonomy" id="214687"/>
    <lineage>
        <taxon>Eukaryota</taxon>
        <taxon>Viridiplantae</taxon>
        <taxon>Streptophyta</taxon>
        <taxon>Embryophyta</taxon>
        <taxon>Tracheophyta</taxon>
        <taxon>Spermatophyta</taxon>
        <taxon>Magnoliopsida</taxon>
        <taxon>Liliopsida</taxon>
        <taxon>Zingiberales</taxon>
        <taxon>Musaceae</taxon>
        <taxon>Musa</taxon>
    </lineage>
</organism>
<evidence type="ECO:0000259" key="5">
    <source>
        <dbReference type="Pfam" id="PF03871"/>
    </source>
</evidence>
<evidence type="ECO:0000313" key="8">
    <source>
        <dbReference type="Proteomes" id="UP000012960"/>
    </source>
</evidence>
<dbReference type="GO" id="GO:0006362">
    <property type="term" value="P:transcription elongation by RNA polymerase I"/>
    <property type="evidence" value="ECO:0000318"/>
    <property type="project" value="GO_Central"/>
</dbReference>
<dbReference type="GO" id="GO:0006366">
    <property type="term" value="P:transcription by RNA polymerase II"/>
    <property type="evidence" value="ECO:0000318"/>
    <property type="project" value="GO_Central"/>
</dbReference>
<dbReference type="InterPro" id="IPR014381">
    <property type="entry name" value="Arch_Rpo5/euc_Rpb5"/>
</dbReference>
<dbReference type="InterPro" id="IPR036710">
    <property type="entry name" value="RNA_pol_Rpb5_N_sf"/>
</dbReference>
<dbReference type="InterPro" id="IPR000783">
    <property type="entry name" value="RNA_pol_subH/Rpb5_C"/>
</dbReference>
<dbReference type="FunCoup" id="A0A804KLD2">
    <property type="interactions" value="15"/>
</dbReference>
<dbReference type="InParanoid" id="A0A804KLD2"/>
<comment type="similarity">
    <text evidence="3">Belongs to the archaeal Rpo5/eukaryotic RPB5 RNA polymerase subunit family.</text>
</comment>
<dbReference type="GO" id="GO:0042797">
    <property type="term" value="P:tRNA transcription by RNA polymerase III"/>
    <property type="evidence" value="ECO:0000318"/>
    <property type="project" value="GO_Central"/>
</dbReference>